<dbReference type="EMBL" id="CP052766">
    <property type="protein sequence ID" value="QJR80682.1"/>
    <property type="molecule type" value="Genomic_DNA"/>
</dbReference>
<accession>A0A6M4MBU6</accession>
<reference evidence="2 3" key="2">
    <citation type="submission" date="2020-04" db="EMBL/GenBank/DDBJ databases">
        <title>Complete genome sequence of Alteromonas pelagimontana 5.12T.</title>
        <authorList>
            <person name="Sinha R.K."/>
            <person name="Krishnan K.P."/>
            <person name="Kurian J.P."/>
        </authorList>
    </citation>
    <scope>NUCLEOTIDE SEQUENCE [LARGE SCALE GENOMIC DNA]</scope>
    <source>
        <strain evidence="2 3">5.12</strain>
    </source>
</reference>
<dbReference type="KEGG" id="apel:CA267_007755"/>
<protein>
    <submittedName>
        <fullName evidence="2">EAL domain-containing protein</fullName>
    </submittedName>
</protein>
<dbReference type="InterPro" id="IPR035919">
    <property type="entry name" value="EAL_sf"/>
</dbReference>
<organism evidence="2 3">
    <name type="scientific">Alteromonas pelagimontana</name>
    <dbReference type="NCBI Taxonomy" id="1858656"/>
    <lineage>
        <taxon>Bacteria</taxon>
        <taxon>Pseudomonadati</taxon>
        <taxon>Pseudomonadota</taxon>
        <taxon>Gammaproteobacteria</taxon>
        <taxon>Alteromonadales</taxon>
        <taxon>Alteromonadaceae</taxon>
        <taxon>Alteromonas/Salinimonas group</taxon>
        <taxon>Alteromonas</taxon>
    </lineage>
</organism>
<evidence type="ECO:0000259" key="1">
    <source>
        <dbReference type="PROSITE" id="PS50883"/>
    </source>
</evidence>
<evidence type="ECO:0000313" key="2">
    <source>
        <dbReference type="EMBL" id="QJR80682.1"/>
    </source>
</evidence>
<dbReference type="Pfam" id="PF00563">
    <property type="entry name" value="EAL"/>
    <property type="match status" value="1"/>
</dbReference>
<dbReference type="GO" id="GO:0071111">
    <property type="term" value="F:cyclic-guanylate-specific phosphodiesterase activity"/>
    <property type="evidence" value="ECO:0007669"/>
    <property type="project" value="InterPro"/>
</dbReference>
<dbReference type="Proteomes" id="UP000219285">
    <property type="component" value="Chromosome"/>
</dbReference>
<sequence>MAEKIPQKGRNYCQGCNEGLQLDFEFTMAFQPIVNVKTATVFGYEALVRGTNEESAFSIISQVNAANLYTFDQRCRMKAIVMAAELNIDCLLSINFMPNAVFTPQRCIRNTLETAKTHDFPTEKIMFEFTESERIQNSAHINQIIQCYSELGFTTAIDDFGAGYSGLGLLANLQTQIVKIDIALIRNIHRDFPRQAILTHMLRLFDDLNITPVAEGVETAEELEWLVNAGISLIQGFYIAKPGFQHLPEVDFNRLTS</sequence>
<proteinExistence type="predicted"/>
<dbReference type="PROSITE" id="PS50883">
    <property type="entry name" value="EAL"/>
    <property type="match status" value="1"/>
</dbReference>
<keyword evidence="3" id="KW-1185">Reference proteome</keyword>
<dbReference type="InterPro" id="IPR001633">
    <property type="entry name" value="EAL_dom"/>
</dbReference>
<dbReference type="Gene3D" id="3.20.20.450">
    <property type="entry name" value="EAL domain"/>
    <property type="match status" value="1"/>
</dbReference>
<dbReference type="RefSeq" id="WP_075608018.1">
    <property type="nucleotide sequence ID" value="NZ_CP052766.1"/>
</dbReference>
<dbReference type="OrthoDB" id="1673646at2"/>
<dbReference type="CDD" id="cd01948">
    <property type="entry name" value="EAL"/>
    <property type="match status" value="1"/>
</dbReference>
<reference evidence="3" key="1">
    <citation type="submission" date="2014-12" db="EMBL/GenBank/DDBJ databases">
        <title>Complete genome sequence of a multi-drug resistant Klebsiella pneumoniae.</title>
        <authorList>
            <person name="Hua X."/>
            <person name="Chen Q."/>
            <person name="Li X."/>
            <person name="Feng Y."/>
            <person name="Ruan Z."/>
            <person name="Yu Y."/>
        </authorList>
    </citation>
    <scope>NUCLEOTIDE SEQUENCE [LARGE SCALE GENOMIC DNA]</scope>
    <source>
        <strain evidence="3">5.12</strain>
    </source>
</reference>
<dbReference type="PANTHER" id="PTHR33121">
    <property type="entry name" value="CYCLIC DI-GMP PHOSPHODIESTERASE PDEF"/>
    <property type="match status" value="1"/>
</dbReference>
<evidence type="ECO:0000313" key="3">
    <source>
        <dbReference type="Proteomes" id="UP000219285"/>
    </source>
</evidence>
<dbReference type="SMART" id="SM00052">
    <property type="entry name" value="EAL"/>
    <property type="match status" value="1"/>
</dbReference>
<dbReference type="PANTHER" id="PTHR33121:SF15">
    <property type="entry name" value="BLUE LIGHT- AND TEMPERATURE-REGULATED ANTIREPRESSOR BLUF"/>
    <property type="match status" value="1"/>
</dbReference>
<dbReference type="AlphaFoldDB" id="A0A6M4MBU6"/>
<name>A0A6M4MBU6_9ALTE</name>
<feature type="domain" description="EAL" evidence="1">
    <location>
        <begin position="9"/>
        <end position="256"/>
    </location>
</feature>
<dbReference type="InterPro" id="IPR050706">
    <property type="entry name" value="Cyclic-di-GMP_PDE-like"/>
</dbReference>
<gene>
    <name evidence="2" type="ORF">CA267_007755</name>
</gene>
<dbReference type="SUPFAM" id="SSF141868">
    <property type="entry name" value="EAL domain-like"/>
    <property type="match status" value="1"/>
</dbReference>